<dbReference type="Pfam" id="PF04914">
    <property type="entry name" value="DltD"/>
    <property type="match status" value="1"/>
</dbReference>
<dbReference type="InterPro" id="IPR006998">
    <property type="entry name" value="DltD"/>
</dbReference>
<comment type="caution">
    <text evidence="2">The sequence shown here is derived from an EMBL/GenBank/DDBJ whole genome shotgun (WGS) entry which is preliminary data.</text>
</comment>
<reference evidence="2" key="1">
    <citation type="submission" date="2020-10" db="EMBL/GenBank/DDBJ databases">
        <authorList>
            <person name="Gilroy R."/>
        </authorList>
    </citation>
    <scope>NUCLEOTIDE SEQUENCE</scope>
    <source>
        <strain evidence="2">ChiHjej12B11-29160</strain>
    </source>
</reference>
<keyword evidence="1" id="KW-0812">Transmembrane</keyword>
<keyword evidence="1" id="KW-0472">Membrane</keyword>
<evidence type="ECO:0000256" key="1">
    <source>
        <dbReference type="SAM" id="Phobius"/>
    </source>
</evidence>
<dbReference type="Gene3D" id="3.40.50.1110">
    <property type="entry name" value="SGNH hydrolase"/>
    <property type="match status" value="1"/>
</dbReference>
<sequence length="434" mass="48372">MACPSRLQALVHKLNRHKRLNKQRTSCLGPGQKLLVAVLCGLLLLGVGLVVFDTFILPSNGRADTSKLYDYVYADGKSENADFVLANMSDDGYLCFGSSEFYISKDLVSMCPQAVFGENNTGVDMTFIGEGFDQSLWQAIAAGAYGDRVKNKKVMLIVSPQWFFKGNGDQDKFYTKFSYSLYRAFAQNPDISDETKAYVRQRCAALGVDANQLAAASKDTPVDALNDLAYAYADSCRLRTDVSNIINLAPSKTEVRMAGQSSGEPDWQTLLREAKTEGQESCTNNDFGVYDAYWEKNHQYMPELFENFHEADEEYADLACFLEVCHEVGLEPLVCILPVHGSWYDLADVAPEERANYYQHIRDICDAANVPYADFSSCEYEKYFLCDTVHPGWIGWVRIEEAFYDYVNGVDDAFLGGSGFGSVEGLSSDSSSDR</sequence>
<proteinExistence type="predicted"/>
<dbReference type="AlphaFoldDB" id="A0A9D1L665"/>
<dbReference type="InterPro" id="IPR023896">
    <property type="entry name" value="LTA_DltD"/>
</dbReference>
<dbReference type="InterPro" id="IPR036514">
    <property type="entry name" value="SGNH_hydro_sf"/>
</dbReference>
<organism evidence="2 3">
    <name type="scientific">Candidatus Coprovicinus avistercoris</name>
    <dbReference type="NCBI Taxonomy" id="2840754"/>
    <lineage>
        <taxon>Bacteria</taxon>
        <taxon>Bacillati</taxon>
        <taxon>Actinomycetota</taxon>
        <taxon>Coriobacteriia</taxon>
        <taxon>Coriobacteriales</taxon>
        <taxon>Coriobacteriaceae</taxon>
        <taxon>Coriobacteriaceae incertae sedis</taxon>
        <taxon>Candidatus Coprovicinus</taxon>
    </lineage>
</organism>
<evidence type="ECO:0000313" key="2">
    <source>
        <dbReference type="EMBL" id="HIU24772.1"/>
    </source>
</evidence>
<reference evidence="2" key="2">
    <citation type="journal article" date="2021" name="PeerJ">
        <title>Extensive microbial diversity within the chicken gut microbiome revealed by metagenomics and culture.</title>
        <authorList>
            <person name="Gilroy R."/>
            <person name="Ravi A."/>
            <person name="Getino M."/>
            <person name="Pursley I."/>
            <person name="Horton D.L."/>
            <person name="Alikhan N.F."/>
            <person name="Baker D."/>
            <person name="Gharbi K."/>
            <person name="Hall N."/>
            <person name="Watson M."/>
            <person name="Adriaenssens E.M."/>
            <person name="Foster-Nyarko E."/>
            <person name="Jarju S."/>
            <person name="Secka A."/>
            <person name="Antonio M."/>
            <person name="Oren A."/>
            <person name="Chaudhuri R.R."/>
            <person name="La Ragione R."/>
            <person name="Hildebrand F."/>
            <person name="Pallen M.J."/>
        </authorList>
    </citation>
    <scope>NUCLEOTIDE SEQUENCE</scope>
    <source>
        <strain evidence="2">ChiHjej12B11-29160</strain>
    </source>
</reference>
<gene>
    <name evidence="2" type="primary">dltD</name>
    <name evidence="2" type="ORF">IAD17_07600</name>
</gene>
<dbReference type="SUPFAM" id="SSF52266">
    <property type="entry name" value="SGNH hydrolase"/>
    <property type="match status" value="1"/>
</dbReference>
<accession>A0A9D1L665</accession>
<feature type="transmembrane region" description="Helical" evidence="1">
    <location>
        <begin position="34"/>
        <end position="57"/>
    </location>
</feature>
<dbReference type="EMBL" id="DVMQ01000018">
    <property type="protein sequence ID" value="HIU24772.1"/>
    <property type="molecule type" value="Genomic_DNA"/>
</dbReference>
<dbReference type="Proteomes" id="UP000824078">
    <property type="component" value="Unassembled WGS sequence"/>
</dbReference>
<protein>
    <submittedName>
        <fullName evidence="2">D-alanyl-lipoteichoic acid biosynthesis protein DltD</fullName>
    </submittedName>
</protein>
<dbReference type="PANTHER" id="PTHR40039">
    <property type="entry name" value="PROTEIN DLTD"/>
    <property type="match status" value="1"/>
</dbReference>
<name>A0A9D1L665_9ACTN</name>
<keyword evidence="1" id="KW-1133">Transmembrane helix</keyword>
<evidence type="ECO:0000313" key="3">
    <source>
        <dbReference type="Proteomes" id="UP000824078"/>
    </source>
</evidence>
<dbReference type="PANTHER" id="PTHR40039:SF1">
    <property type="entry name" value="PROTEIN DLTD"/>
    <property type="match status" value="1"/>
</dbReference>
<dbReference type="NCBIfam" id="TIGR04092">
    <property type="entry name" value="LTA_DltD"/>
    <property type="match status" value="1"/>
</dbReference>